<sequence length="110" mass="12607">MLRQDLHKAGIDFSETRYDGRTDLPSCMDVWVDNIMCDAMACKSHCWTKFFNPANQKTEITGNISWYNFNAQCLRCDEENCGPAFIKKCKFGRYAGVPESELPTDPKPKD</sequence>
<keyword evidence="2" id="KW-1185">Reference proteome</keyword>
<gene>
    <name evidence="1" type="ORF">AK812_SmicGene19717</name>
</gene>
<organism evidence="1 2">
    <name type="scientific">Symbiodinium microadriaticum</name>
    <name type="common">Dinoflagellate</name>
    <name type="synonym">Zooxanthella microadriatica</name>
    <dbReference type="NCBI Taxonomy" id="2951"/>
    <lineage>
        <taxon>Eukaryota</taxon>
        <taxon>Sar</taxon>
        <taxon>Alveolata</taxon>
        <taxon>Dinophyceae</taxon>
        <taxon>Suessiales</taxon>
        <taxon>Symbiodiniaceae</taxon>
        <taxon>Symbiodinium</taxon>
    </lineage>
</organism>
<protein>
    <submittedName>
        <fullName evidence="1">Uncharacterized protein</fullName>
    </submittedName>
</protein>
<name>A0A1Q9DRV7_SYMMI</name>
<evidence type="ECO:0000313" key="1">
    <source>
        <dbReference type="EMBL" id="OLP97917.1"/>
    </source>
</evidence>
<comment type="caution">
    <text evidence="1">The sequence shown here is derived from an EMBL/GenBank/DDBJ whole genome shotgun (WGS) entry which is preliminary data.</text>
</comment>
<dbReference type="Proteomes" id="UP000186817">
    <property type="component" value="Unassembled WGS sequence"/>
</dbReference>
<reference evidence="1 2" key="1">
    <citation type="submission" date="2016-02" db="EMBL/GenBank/DDBJ databases">
        <title>Genome analysis of coral dinoflagellate symbionts highlights evolutionary adaptations to a symbiotic lifestyle.</title>
        <authorList>
            <person name="Aranda M."/>
            <person name="Li Y."/>
            <person name="Liew Y.J."/>
            <person name="Baumgarten S."/>
            <person name="Simakov O."/>
            <person name="Wilson M."/>
            <person name="Piel J."/>
            <person name="Ashoor H."/>
            <person name="Bougouffa S."/>
            <person name="Bajic V.B."/>
            <person name="Ryu T."/>
            <person name="Ravasi T."/>
            <person name="Bayer T."/>
            <person name="Micklem G."/>
            <person name="Kim H."/>
            <person name="Bhak J."/>
            <person name="Lajeunesse T.C."/>
            <person name="Voolstra C.R."/>
        </authorList>
    </citation>
    <scope>NUCLEOTIDE SEQUENCE [LARGE SCALE GENOMIC DNA]</scope>
    <source>
        <strain evidence="1 2">CCMP2467</strain>
    </source>
</reference>
<dbReference type="OrthoDB" id="10261863at2759"/>
<dbReference type="AlphaFoldDB" id="A0A1Q9DRV7"/>
<accession>A0A1Q9DRV7</accession>
<proteinExistence type="predicted"/>
<evidence type="ECO:0000313" key="2">
    <source>
        <dbReference type="Proteomes" id="UP000186817"/>
    </source>
</evidence>
<dbReference type="EMBL" id="LSRX01000416">
    <property type="protein sequence ID" value="OLP97917.1"/>
    <property type="molecule type" value="Genomic_DNA"/>
</dbReference>